<evidence type="ECO:0000313" key="3">
    <source>
        <dbReference type="EMBL" id="PLW53410.1"/>
    </source>
</evidence>
<dbReference type="EMBL" id="PGCI01000129">
    <property type="protein sequence ID" value="PLW38374.1"/>
    <property type="molecule type" value="Genomic_DNA"/>
</dbReference>
<sequence length="98" mass="10878">MNACLTKKAVQFIEGALIKNPGKTAPTRGFTGGRRRCHRRSGTSLYQLAEALFLGKQVPACTCLPRNSSSSGWYELVPARRRVIPRRAGQSLYRLAEK</sequence>
<keyword evidence="4" id="KW-1185">Reference proteome</keyword>
<gene>
    <name evidence="3" type="ORF">PCANC_06108</name>
    <name evidence="1" type="ORF">PCANC_10872</name>
    <name evidence="2" type="ORF">PCASD_10567</name>
</gene>
<dbReference type="Proteomes" id="UP000235388">
    <property type="component" value="Unassembled WGS sequence"/>
</dbReference>
<dbReference type="AlphaFoldDB" id="A0A2N5SWR2"/>
<accession>A0A2N5SWR2</accession>
<reference evidence="4 5" key="1">
    <citation type="submission" date="2017-11" db="EMBL/GenBank/DDBJ databases">
        <title>De novo assembly and phasing of dikaryotic genomes from two isolates of Puccinia coronata f. sp. avenae, the causal agent of oat crown rust.</title>
        <authorList>
            <person name="Miller M.E."/>
            <person name="Zhang Y."/>
            <person name="Omidvar V."/>
            <person name="Sperschneider J."/>
            <person name="Schwessinger B."/>
            <person name="Raley C."/>
            <person name="Palmer J.M."/>
            <person name="Garnica D."/>
            <person name="Upadhyaya N."/>
            <person name="Rathjen J."/>
            <person name="Taylor J.M."/>
            <person name="Park R.F."/>
            <person name="Dodds P.N."/>
            <person name="Hirsch C.D."/>
            <person name="Kianian S.F."/>
            <person name="Figueroa M."/>
        </authorList>
    </citation>
    <scope>NUCLEOTIDE SEQUENCE [LARGE SCALE GENOMIC DNA]</scope>
    <source>
        <strain evidence="1">12NC29</strain>
        <strain evidence="2">12SD80</strain>
    </source>
</reference>
<name>A0A2N5SWR2_9BASI</name>
<evidence type="ECO:0000313" key="5">
    <source>
        <dbReference type="Proteomes" id="UP000235392"/>
    </source>
</evidence>
<evidence type="ECO:0000313" key="1">
    <source>
        <dbReference type="EMBL" id="PLW17667.1"/>
    </source>
</evidence>
<organism evidence="1 4">
    <name type="scientific">Puccinia coronata f. sp. avenae</name>
    <dbReference type="NCBI Taxonomy" id="200324"/>
    <lineage>
        <taxon>Eukaryota</taxon>
        <taxon>Fungi</taxon>
        <taxon>Dikarya</taxon>
        <taxon>Basidiomycota</taxon>
        <taxon>Pucciniomycotina</taxon>
        <taxon>Pucciniomycetes</taxon>
        <taxon>Pucciniales</taxon>
        <taxon>Pucciniaceae</taxon>
        <taxon>Puccinia</taxon>
    </lineage>
</organism>
<evidence type="ECO:0000313" key="2">
    <source>
        <dbReference type="EMBL" id="PLW38374.1"/>
    </source>
</evidence>
<dbReference type="EMBL" id="PGCJ01000062">
    <property type="protein sequence ID" value="PLW53410.1"/>
    <property type="molecule type" value="Genomic_DNA"/>
</dbReference>
<evidence type="ECO:0000313" key="4">
    <source>
        <dbReference type="Proteomes" id="UP000235388"/>
    </source>
</evidence>
<dbReference type="EMBL" id="PGCJ01000845">
    <property type="protein sequence ID" value="PLW17667.1"/>
    <property type="molecule type" value="Genomic_DNA"/>
</dbReference>
<dbReference type="Proteomes" id="UP000235392">
    <property type="component" value="Unassembled WGS sequence"/>
</dbReference>
<proteinExistence type="predicted"/>
<comment type="caution">
    <text evidence="1">The sequence shown here is derived from an EMBL/GenBank/DDBJ whole genome shotgun (WGS) entry which is preliminary data.</text>
</comment>
<protein>
    <submittedName>
        <fullName evidence="1">Uncharacterized protein</fullName>
    </submittedName>
</protein>